<dbReference type="STRING" id="387005.A0A183H794"/>
<keyword evidence="3" id="KW-1185">Reference proteome</keyword>
<name>A0A183H794_9BILA</name>
<feature type="domain" description="PX" evidence="1">
    <location>
        <begin position="13"/>
        <end position="53"/>
    </location>
</feature>
<reference evidence="2 3" key="2">
    <citation type="submission" date="2018-11" db="EMBL/GenBank/DDBJ databases">
        <authorList>
            <consortium name="Pathogen Informatics"/>
        </authorList>
    </citation>
    <scope>NUCLEOTIDE SEQUENCE [LARGE SCALE GENOMIC DNA]</scope>
</reference>
<dbReference type="WBParaSite" id="OFLC_0000335501-mRNA-1">
    <property type="protein sequence ID" value="OFLC_0000335501-mRNA-1"/>
    <property type="gene ID" value="OFLC_0000335501"/>
</dbReference>
<evidence type="ECO:0000259" key="1">
    <source>
        <dbReference type="Pfam" id="PF00787"/>
    </source>
</evidence>
<evidence type="ECO:0000313" key="4">
    <source>
        <dbReference type="WBParaSite" id="OFLC_0000335501-mRNA-1"/>
    </source>
</evidence>
<dbReference type="PANTHER" id="PTHR45850:SF1">
    <property type="entry name" value="SORTING NEXIN 6, ISOFORM B"/>
    <property type="match status" value="1"/>
</dbReference>
<protein>
    <submittedName>
        <fullName evidence="4">PX domain-containing protein</fullName>
    </submittedName>
</protein>
<evidence type="ECO:0000313" key="3">
    <source>
        <dbReference type="Proteomes" id="UP000267606"/>
    </source>
</evidence>
<dbReference type="GO" id="GO:0090389">
    <property type="term" value="P:phagosome-lysosome fusion involved in apoptotic cell clearance"/>
    <property type="evidence" value="ECO:0007669"/>
    <property type="project" value="TreeGrafter"/>
</dbReference>
<sequence>MTKDEFLKMKQELEQEYLATFKKTVAMHEVFLCRLAAHPVFRNDPNFRIFLEYEQDLSVRAKNTKELVGSFWKRLTQSADEVLLSGQKDVDDFFEHERNYLLEYYTHVKEASLRCDRISRLRKS</sequence>
<dbReference type="AlphaFoldDB" id="A0A183H794"/>
<accession>A0A183H794</accession>
<evidence type="ECO:0000313" key="2">
    <source>
        <dbReference type="EMBL" id="VDO36211.1"/>
    </source>
</evidence>
<dbReference type="PANTHER" id="PTHR45850">
    <property type="entry name" value="SORTING NEXIN FAMILY MEMBER"/>
    <property type="match status" value="1"/>
</dbReference>
<dbReference type="InterPro" id="IPR001683">
    <property type="entry name" value="PX_dom"/>
</dbReference>
<reference evidence="4" key="1">
    <citation type="submission" date="2016-06" db="UniProtKB">
        <authorList>
            <consortium name="WormBaseParasite"/>
        </authorList>
    </citation>
    <scope>IDENTIFICATION</scope>
</reference>
<dbReference type="Proteomes" id="UP000267606">
    <property type="component" value="Unassembled WGS sequence"/>
</dbReference>
<organism evidence="4">
    <name type="scientific">Onchocerca flexuosa</name>
    <dbReference type="NCBI Taxonomy" id="387005"/>
    <lineage>
        <taxon>Eukaryota</taxon>
        <taxon>Metazoa</taxon>
        <taxon>Ecdysozoa</taxon>
        <taxon>Nematoda</taxon>
        <taxon>Chromadorea</taxon>
        <taxon>Rhabditida</taxon>
        <taxon>Spirurina</taxon>
        <taxon>Spiruromorpha</taxon>
        <taxon>Filarioidea</taxon>
        <taxon>Onchocercidae</taxon>
        <taxon>Onchocerca</taxon>
    </lineage>
</organism>
<dbReference type="Pfam" id="PF00787">
    <property type="entry name" value="PX"/>
    <property type="match status" value="1"/>
</dbReference>
<dbReference type="EMBL" id="UZAJ01002216">
    <property type="protein sequence ID" value="VDO36211.1"/>
    <property type="molecule type" value="Genomic_DNA"/>
</dbReference>
<gene>
    <name evidence="2" type="ORF">OFLC_LOCUS3353</name>
</gene>
<dbReference type="GO" id="GO:0035091">
    <property type="term" value="F:phosphatidylinositol binding"/>
    <property type="evidence" value="ECO:0007669"/>
    <property type="project" value="InterPro"/>
</dbReference>
<proteinExistence type="predicted"/>
<dbReference type="Gene3D" id="3.30.1520.10">
    <property type="entry name" value="Phox-like domain"/>
    <property type="match status" value="1"/>
</dbReference>
<dbReference type="InterPro" id="IPR036871">
    <property type="entry name" value="PX_dom_sf"/>
</dbReference>